<dbReference type="InterPro" id="IPR001078">
    <property type="entry name" value="2-oxoacid_DH_actylTfrase"/>
</dbReference>
<dbReference type="Gene3D" id="4.10.320.10">
    <property type="entry name" value="E3-binding domain"/>
    <property type="match status" value="1"/>
</dbReference>
<keyword evidence="11" id="KW-1185">Reference proteome</keyword>
<feature type="compositionally biased region" description="Basic and acidic residues" evidence="7">
    <location>
        <begin position="95"/>
        <end position="109"/>
    </location>
</feature>
<dbReference type="AlphaFoldDB" id="A0A2N6SLK1"/>
<dbReference type="InterPro" id="IPR050743">
    <property type="entry name" value="2-oxoacid_DH_E2_comp"/>
</dbReference>
<keyword evidence="5 6" id="KW-0012">Acyltransferase</keyword>
<dbReference type="InterPro" id="IPR036625">
    <property type="entry name" value="E3-bd_dom_sf"/>
</dbReference>
<dbReference type="PANTHER" id="PTHR43178">
    <property type="entry name" value="DIHYDROLIPOAMIDE ACETYLTRANSFERASE COMPONENT OF PYRUVATE DEHYDROGENASE COMPLEX"/>
    <property type="match status" value="1"/>
</dbReference>
<evidence type="ECO:0000256" key="2">
    <source>
        <dbReference type="ARBA" id="ARBA00007317"/>
    </source>
</evidence>
<evidence type="ECO:0000256" key="1">
    <source>
        <dbReference type="ARBA" id="ARBA00001938"/>
    </source>
</evidence>
<dbReference type="Pfam" id="PF02817">
    <property type="entry name" value="E3_binding"/>
    <property type="match status" value="1"/>
</dbReference>
<proteinExistence type="inferred from homology"/>
<evidence type="ECO:0000256" key="3">
    <source>
        <dbReference type="ARBA" id="ARBA00022679"/>
    </source>
</evidence>
<dbReference type="EMBL" id="PNHE01000034">
    <property type="protein sequence ID" value="PMC57936.1"/>
    <property type="molecule type" value="Genomic_DNA"/>
</dbReference>
<dbReference type="InterPro" id="IPR003016">
    <property type="entry name" value="2-oxoA_DH_lipoyl-BS"/>
</dbReference>
<dbReference type="EC" id="2.3.1.-" evidence="6"/>
<dbReference type="OrthoDB" id="9805770at2"/>
<comment type="caution">
    <text evidence="10">The sequence shown here is derived from an EMBL/GenBank/DDBJ whole genome shotgun (WGS) entry which is preliminary data.</text>
</comment>
<dbReference type="PROSITE" id="PS50968">
    <property type="entry name" value="BIOTINYL_LIPOYL"/>
    <property type="match status" value="1"/>
</dbReference>
<name>A0A2N6SLK1_9LACT</name>
<dbReference type="PANTHER" id="PTHR43178:SF5">
    <property type="entry name" value="LIPOAMIDE ACYLTRANSFERASE COMPONENT OF BRANCHED-CHAIN ALPHA-KETO ACID DEHYDROGENASE COMPLEX, MITOCHONDRIAL"/>
    <property type="match status" value="1"/>
</dbReference>
<dbReference type="RefSeq" id="WP_102227993.1">
    <property type="nucleotide sequence ID" value="NZ_PNFY01000032.1"/>
</dbReference>
<feature type="compositionally biased region" description="Low complexity" evidence="7">
    <location>
        <begin position="110"/>
        <end position="119"/>
    </location>
</feature>
<dbReference type="InterPro" id="IPR023213">
    <property type="entry name" value="CAT-like_dom_sf"/>
</dbReference>
<keyword evidence="4 6" id="KW-0450">Lipoyl</keyword>
<dbReference type="STRING" id="84521.SAMN04487994_10558"/>
<dbReference type="FunFam" id="3.30.559.10:FF:000007">
    <property type="entry name" value="Dihydrolipoamide acetyltransferase component of pyruvate dehydrogenase complex"/>
    <property type="match status" value="1"/>
</dbReference>
<dbReference type="InterPro" id="IPR000089">
    <property type="entry name" value="Biotin_lipoyl"/>
</dbReference>
<evidence type="ECO:0000313" key="10">
    <source>
        <dbReference type="EMBL" id="PMC57936.1"/>
    </source>
</evidence>
<sequence>MFKYILPDSGEGTHESEVLEWKYEVGDYVEADATLLEIQSDKAVVELPCPVSGYLAKQYVPVGELGIVGEPIAEIAESKEELESYQSGGETSEEAPQKEEVKEEAKEQSTQEQSTTQAKDSSNEKDIRRMAVPRVRRYARLKEVDLLQVEGTGPHGKITMEDVDNFLEHGPTTQPQEQEVEEVAEEETLVAAPSMDAQGIPEDTPIKMTSMRRVIADAMAKSTSEVAQVTVFDQAVVDELVNHRNKMKGLAKEDDISLTYTAYVVKVLVGLMKKFPELNRSIDMENQQFLQHNYINIGVATDTPTGLVVPMIRNADSKSLFEIAKEIQELGEKALEGKLASSEMGKGSITVTNVGAVATSGVWSTPVINLPEIAILNVGRIDKQFMPDENDQPVLKHVMKLSFAFDHRAIDGVLAQQALNLIKKYLENPDLLLSEG</sequence>
<dbReference type="PROSITE" id="PS51826">
    <property type="entry name" value="PSBD"/>
    <property type="match status" value="1"/>
</dbReference>
<evidence type="ECO:0000256" key="6">
    <source>
        <dbReference type="RuleBase" id="RU003423"/>
    </source>
</evidence>
<gene>
    <name evidence="10" type="ORF">CJ205_06975</name>
</gene>
<dbReference type="InterPro" id="IPR011053">
    <property type="entry name" value="Single_hybrid_motif"/>
</dbReference>
<keyword evidence="3 6" id="KW-0808">Transferase</keyword>
<dbReference type="CDD" id="cd06849">
    <property type="entry name" value="lipoyl_domain"/>
    <property type="match status" value="1"/>
</dbReference>
<dbReference type="GO" id="GO:0016407">
    <property type="term" value="F:acetyltransferase activity"/>
    <property type="evidence" value="ECO:0007669"/>
    <property type="project" value="TreeGrafter"/>
</dbReference>
<dbReference type="InterPro" id="IPR004167">
    <property type="entry name" value="PSBD"/>
</dbReference>
<dbReference type="Gene3D" id="2.40.50.100">
    <property type="match status" value="1"/>
</dbReference>
<comment type="cofactor">
    <cofactor evidence="1 6">
        <name>(R)-lipoate</name>
        <dbReference type="ChEBI" id="CHEBI:83088"/>
    </cofactor>
</comment>
<evidence type="ECO:0000256" key="4">
    <source>
        <dbReference type="ARBA" id="ARBA00022823"/>
    </source>
</evidence>
<comment type="similarity">
    <text evidence="2 6">Belongs to the 2-oxoacid dehydrogenase family.</text>
</comment>
<evidence type="ECO:0000259" key="8">
    <source>
        <dbReference type="PROSITE" id="PS50968"/>
    </source>
</evidence>
<protein>
    <recommendedName>
        <fullName evidence="6">Dihydrolipoamide acetyltransferase component of pyruvate dehydrogenase complex</fullName>
        <ecNumber evidence="6">2.3.1.-</ecNumber>
    </recommendedName>
</protein>
<dbReference type="Pfam" id="PF00198">
    <property type="entry name" value="2-oxoacid_dh"/>
    <property type="match status" value="1"/>
</dbReference>
<evidence type="ECO:0000259" key="9">
    <source>
        <dbReference type="PROSITE" id="PS51826"/>
    </source>
</evidence>
<dbReference type="GO" id="GO:0005737">
    <property type="term" value="C:cytoplasm"/>
    <property type="evidence" value="ECO:0007669"/>
    <property type="project" value="TreeGrafter"/>
</dbReference>
<feature type="domain" description="Peripheral subunit-binding (PSBD)" evidence="9">
    <location>
        <begin position="130"/>
        <end position="167"/>
    </location>
</feature>
<dbReference type="SUPFAM" id="SSF52777">
    <property type="entry name" value="CoA-dependent acyltransferases"/>
    <property type="match status" value="1"/>
</dbReference>
<evidence type="ECO:0000313" key="11">
    <source>
        <dbReference type="Proteomes" id="UP000235682"/>
    </source>
</evidence>
<dbReference type="Pfam" id="PF00364">
    <property type="entry name" value="Biotin_lipoyl"/>
    <property type="match status" value="1"/>
</dbReference>
<evidence type="ECO:0000256" key="7">
    <source>
        <dbReference type="SAM" id="MobiDB-lite"/>
    </source>
</evidence>
<dbReference type="GO" id="GO:0031405">
    <property type="term" value="F:lipoic acid binding"/>
    <property type="evidence" value="ECO:0007669"/>
    <property type="project" value="TreeGrafter"/>
</dbReference>
<organism evidence="10 11">
    <name type="scientific">Dolosicoccus paucivorans</name>
    <dbReference type="NCBI Taxonomy" id="84521"/>
    <lineage>
        <taxon>Bacteria</taxon>
        <taxon>Bacillati</taxon>
        <taxon>Bacillota</taxon>
        <taxon>Bacilli</taxon>
        <taxon>Lactobacillales</taxon>
        <taxon>Aerococcaceae</taxon>
        <taxon>Dolosicoccus</taxon>
    </lineage>
</organism>
<dbReference type="Gene3D" id="3.30.559.10">
    <property type="entry name" value="Chloramphenicol acetyltransferase-like domain"/>
    <property type="match status" value="1"/>
</dbReference>
<feature type="region of interest" description="Disordered" evidence="7">
    <location>
        <begin position="79"/>
        <end position="130"/>
    </location>
</feature>
<accession>A0A2N6SLK1</accession>
<feature type="domain" description="Lipoyl-binding" evidence="8">
    <location>
        <begin position="1"/>
        <end position="76"/>
    </location>
</feature>
<dbReference type="PROSITE" id="PS00189">
    <property type="entry name" value="LIPOYL"/>
    <property type="match status" value="1"/>
</dbReference>
<dbReference type="SUPFAM" id="SSF47005">
    <property type="entry name" value="Peripheral subunit-binding domain of 2-oxo acid dehydrogenase complex"/>
    <property type="match status" value="1"/>
</dbReference>
<reference evidence="10 11" key="1">
    <citation type="submission" date="2017-09" db="EMBL/GenBank/DDBJ databases">
        <title>Bacterial strain isolated from the female urinary microbiota.</title>
        <authorList>
            <person name="Thomas-White K."/>
            <person name="Kumar N."/>
            <person name="Forster S."/>
            <person name="Putonti C."/>
            <person name="Lawley T."/>
            <person name="Wolfe A.J."/>
        </authorList>
    </citation>
    <scope>NUCLEOTIDE SEQUENCE [LARGE SCALE GENOMIC DNA]</scope>
    <source>
        <strain evidence="10 11">UMB0852</strain>
    </source>
</reference>
<evidence type="ECO:0000256" key="5">
    <source>
        <dbReference type="ARBA" id="ARBA00023315"/>
    </source>
</evidence>
<dbReference type="SUPFAM" id="SSF51230">
    <property type="entry name" value="Single hybrid motif"/>
    <property type="match status" value="1"/>
</dbReference>
<dbReference type="Proteomes" id="UP000235682">
    <property type="component" value="Unassembled WGS sequence"/>
</dbReference>